<evidence type="ECO:0000256" key="1">
    <source>
        <dbReference type="SAM" id="SignalP"/>
    </source>
</evidence>
<evidence type="ECO:0000313" key="2">
    <source>
        <dbReference type="EMBL" id="SFJ61628.1"/>
    </source>
</evidence>
<evidence type="ECO:0000313" key="3">
    <source>
        <dbReference type="Proteomes" id="UP000242763"/>
    </source>
</evidence>
<dbReference type="Proteomes" id="UP000242763">
    <property type="component" value="Unassembled WGS sequence"/>
</dbReference>
<reference evidence="3" key="1">
    <citation type="submission" date="2016-10" db="EMBL/GenBank/DDBJ databases">
        <authorList>
            <person name="Varghese N."/>
            <person name="Submissions S."/>
        </authorList>
    </citation>
    <scope>NUCLEOTIDE SEQUENCE [LARGE SCALE GENOMIC DNA]</scope>
    <source>
        <strain evidence="3">DSM 21857</strain>
    </source>
</reference>
<organism evidence="2 3">
    <name type="scientific">Aquamicrobium aerolatum DSM 21857</name>
    <dbReference type="NCBI Taxonomy" id="1121003"/>
    <lineage>
        <taxon>Bacteria</taxon>
        <taxon>Pseudomonadati</taxon>
        <taxon>Pseudomonadota</taxon>
        <taxon>Alphaproteobacteria</taxon>
        <taxon>Hyphomicrobiales</taxon>
        <taxon>Phyllobacteriaceae</taxon>
        <taxon>Aerobium</taxon>
    </lineage>
</organism>
<feature type="signal peptide" evidence="1">
    <location>
        <begin position="1"/>
        <end position="24"/>
    </location>
</feature>
<gene>
    <name evidence="2" type="ORF">SAMN03080618_03464</name>
</gene>
<keyword evidence="3" id="KW-1185">Reference proteome</keyword>
<feature type="chain" id="PRO_5017378104" description="DUF4431 domain-containing protein" evidence="1">
    <location>
        <begin position="25"/>
        <end position="128"/>
    </location>
</feature>
<name>A0A1I3SS79_9HYPH</name>
<dbReference type="RefSeq" id="WP_210185239.1">
    <property type="nucleotide sequence ID" value="NZ_FORF01000035.1"/>
</dbReference>
<protein>
    <recommendedName>
        <fullName evidence="4">DUF4431 domain-containing protein</fullName>
    </recommendedName>
</protein>
<proteinExistence type="predicted"/>
<dbReference type="AlphaFoldDB" id="A0A1I3SS79"/>
<evidence type="ECO:0008006" key="4">
    <source>
        <dbReference type="Google" id="ProtNLM"/>
    </source>
</evidence>
<keyword evidence="1" id="KW-0732">Signal</keyword>
<dbReference type="STRING" id="1121003.SAMN03080618_03464"/>
<accession>A0A1I3SS79</accession>
<sequence>MLGAGGVMKYFTVALALFTAPAFATCQSADAPITGRLVQIKARHPAGEQIEGWALLTSDVCISMETMDGEIADIAPRIVHLVFADGKQPRNLWKLAEDEVTARGNLMEAHTVWHLGDILMFDTAFEND</sequence>
<dbReference type="EMBL" id="FORF01000035">
    <property type="protein sequence ID" value="SFJ61628.1"/>
    <property type="molecule type" value="Genomic_DNA"/>
</dbReference>